<dbReference type="Gene3D" id="2.60.120.260">
    <property type="entry name" value="Galactose-binding domain-like"/>
    <property type="match status" value="1"/>
</dbReference>
<name>A0ABD1V041_9LAMI</name>
<dbReference type="PANTHER" id="PTHR23421">
    <property type="entry name" value="BETA-GALACTOSIDASE RELATED"/>
    <property type="match status" value="1"/>
</dbReference>
<evidence type="ECO:0000256" key="2">
    <source>
        <dbReference type="ARBA" id="ARBA00023295"/>
    </source>
</evidence>
<feature type="domain" description="Beta-galactosidase galactose-binding" evidence="3">
    <location>
        <begin position="45"/>
        <end position="80"/>
    </location>
</feature>
<dbReference type="SUPFAM" id="SSF49785">
    <property type="entry name" value="Galactose-binding domain-like"/>
    <property type="match status" value="1"/>
</dbReference>
<protein>
    <submittedName>
        <fullName evidence="4">Galactose-binding-like domain superfamily</fullName>
    </submittedName>
</protein>
<gene>
    <name evidence="4" type="ORF">Fot_23283</name>
</gene>
<dbReference type="InterPro" id="IPR001944">
    <property type="entry name" value="Glycoside_Hdrlase_35"/>
</dbReference>
<comment type="caution">
    <text evidence="4">The sequence shown here is derived from an EMBL/GenBank/DDBJ whole genome shotgun (WGS) entry which is preliminary data.</text>
</comment>
<evidence type="ECO:0000313" key="5">
    <source>
        <dbReference type="Proteomes" id="UP001604277"/>
    </source>
</evidence>
<dbReference type="GO" id="GO:0016798">
    <property type="term" value="F:hydrolase activity, acting on glycosyl bonds"/>
    <property type="evidence" value="ECO:0007669"/>
    <property type="project" value="UniProtKB-KW"/>
</dbReference>
<evidence type="ECO:0000259" key="3">
    <source>
        <dbReference type="Pfam" id="PF21467"/>
    </source>
</evidence>
<organism evidence="4 5">
    <name type="scientific">Forsythia ovata</name>
    <dbReference type="NCBI Taxonomy" id="205694"/>
    <lineage>
        <taxon>Eukaryota</taxon>
        <taxon>Viridiplantae</taxon>
        <taxon>Streptophyta</taxon>
        <taxon>Embryophyta</taxon>
        <taxon>Tracheophyta</taxon>
        <taxon>Spermatophyta</taxon>
        <taxon>Magnoliopsida</taxon>
        <taxon>eudicotyledons</taxon>
        <taxon>Gunneridae</taxon>
        <taxon>Pentapetalae</taxon>
        <taxon>asterids</taxon>
        <taxon>lamiids</taxon>
        <taxon>Lamiales</taxon>
        <taxon>Oleaceae</taxon>
        <taxon>Forsythieae</taxon>
        <taxon>Forsythia</taxon>
    </lineage>
</organism>
<accession>A0ABD1V041</accession>
<dbReference type="InterPro" id="IPR048913">
    <property type="entry name" value="BetaGal_gal-bd"/>
</dbReference>
<dbReference type="Pfam" id="PF21467">
    <property type="entry name" value="BetaGal_gal-bd"/>
    <property type="match status" value="1"/>
</dbReference>
<evidence type="ECO:0000256" key="1">
    <source>
        <dbReference type="ARBA" id="ARBA00022801"/>
    </source>
</evidence>
<keyword evidence="1" id="KW-0378">Hydrolase</keyword>
<keyword evidence="5" id="KW-1185">Reference proteome</keyword>
<reference evidence="5" key="1">
    <citation type="submission" date="2024-07" db="EMBL/GenBank/DDBJ databases">
        <title>Two chromosome-level genome assemblies of Korean endemic species Abeliophyllum distichum and Forsythia ovata (Oleaceae).</title>
        <authorList>
            <person name="Jang H."/>
        </authorList>
    </citation>
    <scope>NUCLEOTIDE SEQUENCE [LARGE SCALE GENOMIC DNA]</scope>
</reference>
<dbReference type="InterPro" id="IPR008979">
    <property type="entry name" value="Galactose-bd-like_sf"/>
</dbReference>
<evidence type="ECO:0000313" key="4">
    <source>
        <dbReference type="EMBL" id="KAL2530682.1"/>
    </source>
</evidence>
<dbReference type="AlphaFoldDB" id="A0ABD1V041"/>
<dbReference type="Proteomes" id="UP001604277">
    <property type="component" value="Unassembled WGS sequence"/>
</dbReference>
<keyword evidence="2" id="KW-0326">Glycosidase</keyword>
<sequence length="103" mass="11541">MHENELKCRMLLDNYWGGLDPYRTAEDVAFAIARFDQNGGSLLNFYMTTFKAPLGEDPDALDMQSLGKGLAWVNDNSIGRDAGRNVNNETKLKINSLIPMNTE</sequence>
<proteinExistence type="predicted"/>
<dbReference type="EMBL" id="JBFOLJ010000006">
    <property type="protein sequence ID" value="KAL2530682.1"/>
    <property type="molecule type" value="Genomic_DNA"/>
</dbReference>